<sequence length="123" mass="13409">MMRDMNARRDLPAAARRCVRALVTVALALFSPAVLAQSHYYQSYRALSDLVVNVEMDPNSQVAGRVRAGTGGIRLNWCEPDIPAGQWAGADVTARRQLLAGRWCEVDTGTIVGNVRSDLLAPE</sequence>
<dbReference type="EMBL" id="QAYG01000002">
    <property type="protein sequence ID" value="PTW61505.1"/>
    <property type="molecule type" value="Genomic_DNA"/>
</dbReference>
<feature type="signal peptide" evidence="1">
    <location>
        <begin position="1"/>
        <end position="36"/>
    </location>
</feature>
<dbReference type="Proteomes" id="UP000244081">
    <property type="component" value="Unassembled WGS sequence"/>
</dbReference>
<proteinExistence type="predicted"/>
<organism evidence="2 3">
    <name type="scientific">Breoghania corrubedonensis</name>
    <dbReference type="NCBI Taxonomy" id="665038"/>
    <lineage>
        <taxon>Bacteria</taxon>
        <taxon>Pseudomonadati</taxon>
        <taxon>Pseudomonadota</taxon>
        <taxon>Alphaproteobacteria</taxon>
        <taxon>Hyphomicrobiales</taxon>
        <taxon>Stappiaceae</taxon>
        <taxon>Breoghania</taxon>
    </lineage>
</organism>
<protein>
    <submittedName>
        <fullName evidence="2">Uncharacterized protein</fullName>
    </submittedName>
</protein>
<keyword evidence="1" id="KW-0732">Signal</keyword>
<comment type="caution">
    <text evidence="2">The sequence shown here is derived from an EMBL/GenBank/DDBJ whole genome shotgun (WGS) entry which is preliminary data.</text>
</comment>
<accession>A0A2T5VCP1</accession>
<evidence type="ECO:0000256" key="1">
    <source>
        <dbReference type="SAM" id="SignalP"/>
    </source>
</evidence>
<gene>
    <name evidence="2" type="ORF">C8N35_102215</name>
</gene>
<keyword evidence="3" id="KW-1185">Reference proteome</keyword>
<name>A0A2T5VCP1_9HYPH</name>
<dbReference type="AlphaFoldDB" id="A0A2T5VCP1"/>
<reference evidence="2 3" key="1">
    <citation type="submission" date="2018-04" db="EMBL/GenBank/DDBJ databases">
        <title>Genomic Encyclopedia of Archaeal and Bacterial Type Strains, Phase II (KMG-II): from individual species to whole genera.</title>
        <authorList>
            <person name="Goeker M."/>
        </authorList>
    </citation>
    <scope>NUCLEOTIDE SEQUENCE [LARGE SCALE GENOMIC DNA]</scope>
    <source>
        <strain evidence="2 3">DSM 23382</strain>
    </source>
</reference>
<feature type="chain" id="PRO_5015551759" evidence="1">
    <location>
        <begin position="37"/>
        <end position="123"/>
    </location>
</feature>
<evidence type="ECO:0000313" key="3">
    <source>
        <dbReference type="Proteomes" id="UP000244081"/>
    </source>
</evidence>
<evidence type="ECO:0000313" key="2">
    <source>
        <dbReference type="EMBL" id="PTW61505.1"/>
    </source>
</evidence>